<organism evidence="1">
    <name type="scientific">uncultured prokaryote</name>
    <dbReference type="NCBI Taxonomy" id="198431"/>
    <lineage>
        <taxon>unclassified sequences</taxon>
        <taxon>environmental samples</taxon>
    </lineage>
</organism>
<dbReference type="EMBL" id="LN854098">
    <property type="protein sequence ID" value="CRY97467.1"/>
    <property type="molecule type" value="Genomic_DNA"/>
</dbReference>
<reference evidence="1" key="2">
    <citation type="submission" date="2015-07" db="EMBL/GenBank/DDBJ databases">
        <title>Plasmids, circular viruses and viroids from rat gut.</title>
        <authorList>
            <person name="Jorgensen T.J."/>
            <person name="Hansen M.A."/>
            <person name="Xu Z."/>
            <person name="Tabak M.A."/>
            <person name="Sorensen S.J."/>
            <person name="Hansen L.H."/>
        </authorList>
    </citation>
    <scope>NUCLEOTIDE SEQUENCE</scope>
    <source>
        <strain evidence="1">RGFK1570</strain>
    </source>
</reference>
<evidence type="ECO:0000313" key="1">
    <source>
        <dbReference type="EMBL" id="CRY97467.1"/>
    </source>
</evidence>
<accession>A0A0H5QNY7</accession>
<proteinExistence type="predicted"/>
<name>A0A0H5QNY7_9ZZZZ</name>
<sequence>MRERALMKYTRAELTERASATLLRVTVVQSMSGTRNVRVTWKGRSMSYETPEFVRKDELEGLFHISEKEAAIRAAIYVLEEEIYGDPDRR</sequence>
<reference evidence="1" key="1">
    <citation type="submission" date="2015-06" db="EMBL/GenBank/DDBJ databases">
        <authorList>
            <person name="Joergensen T."/>
        </authorList>
    </citation>
    <scope>NUCLEOTIDE SEQUENCE</scope>
    <source>
        <strain evidence="1">RGFK1570</strain>
    </source>
</reference>
<protein>
    <submittedName>
        <fullName evidence="1">Uncharacterized protein</fullName>
    </submittedName>
</protein>
<dbReference type="AlphaFoldDB" id="A0A0H5QNY7"/>